<dbReference type="PANTHER" id="PTHR43677">
    <property type="entry name" value="SHORT-CHAIN DEHYDROGENASE/REDUCTASE"/>
    <property type="match status" value="1"/>
</dbReference>
<dbReference type="RefSeq" id="WP_199390799.1">
    <property type="nucleotide sequence ID" value="NZ_JAEMHL010000014.1"/>
</dbReference>
<dbReference type="SUPFAM" id="SSF50129">
    <property type="entry name" value="GroES-like"/>
    <property type="match status" value="1"/>
</dbReference>
<proteinExistence type="predicted"/>
<dbReference type="InterPro" id="IPR051397">
    <property type="entry name" value="Zn-ADH-like_protein"/>
</dbReference>
<sequence>METGTSFKALVVEKGADQTFTRSIKERDIDQLDAGELLVRVRYSSLNYKDALSATGHPGVTRQFPHTPGIDAAGEVASCSDGSFKPGDQVVVTGHDLGMETDGGWGEYIRVPSQWGVPLPAGLTLRESMILGTAGFTAGLSVLKLERAGVRPESGDILVTGATGGVGTLAVSILAKAGYRVVAATGKMGDVTFLTEMGAAEVISREEVTAGGERALMKERWAGAIDVVGGETLAAVLKSTRYGGTVTCCGLVGSAELPVNVHPFILRAVTLVGIDSSRCPTDTRLEVWQRLAGPWRPALLDQMATEVTLEGLEEKIERILQGGIRGRVLVKL</sequence>
<dbReference type="Pfam" id="PF08240">
    <property type="entry name" value="ADH_N"/>
    <property type="match status" value="1"/>
</dbReference>
<dbReference type="SMART" id="SM00829">
    <property type="entry name" value="PKS_ER"/>
    <property type="match status" value="1"/>
</dbReference>
<dbReference type="InterPro" id="IPR011032">
    <property type="entry name" value="GroES-like_sf"/>
</dbReference>
<dbReference type="NCBIfam" id="TIGR02823">
    <property type="entry name" value="oxido_YhdH"/>
    <property type="match status" value="1"/>
</dbReference>
<dbReference type="InterPro" id="IPR036291">
    <property type="entry name" value="NAD(P)-bd_dom_sf"/>
</dbReference>
<dbReference type="Pfam" id="PF00107">
    <property type="entry name" value="ADH_zinc_N"/>
    <property type="match status" value="1"/>
</dbReference>
<dbReference type="CDD" id="cd05280">
    <property type="entry name" value="MDR_yhdh_yhfp"/>
    <property type="match status" value="1"/>
</dbReference>
<reference evidence="2 3" key="1">
    <citation type="submission" date="2020-12" db="EMBL/GenBank/DDBJ databases">
        <title>Geomonas sp. Red421, isolated from paddy soil.</title>
        <authorList>
            <person name="Xu Z."/>
            <person name="Zhang Z."/>
            <person name="Masuda Y."/>
            <person name="Itoh H."/>
            <person name="Senoo K."/>
        </authorList>
    </citation>
    <scope>NUCLEOTIDE SEQUENCE [LARGE SCALE GENOMIC DNA]</scope>
    <source>
        <strain evidence="2 3">Red421</strain>
    </source>
</reference>
<evidence type="ECO:0000259" key="1">
    <source>
        <dbReference type="SMART" id="SM00829"/>
    </source>
</evidence>
<accession>A0ABS0YJG3</accession>
<dbReference type="EMBL" id="JAEMHL010000014">
    <property type="protein sequence ID" value="MBJ6752391.1"/>
    <property type="molecule type" value="Genomic_DNA"/>
</dbReference>
<gene>
    <name evidence="2" type="ORF">JFN91_19420</name>
</gene>
<dbReference type="Proteomes" id="UP000614714">
    <property type="component" value="Unassembled WGS sequence"/>
</dbReference>
<name>A0ABS0YJG3_9BACT</name>
<dbReference type="Gene3D" id="3.90.180.10">
    <property type="entry name" value="Medium-chain alcohol dehydrogenases, catalytic domain"/>
    <property type="match status" value="1"/>
</dbReference>
<protein>
    <submittedName>
        <fullName evidence="2">YhdH/YhfP family quinone oxidoreductase</fullName>
    </submittedName>
</protein>
<dbReference type="InterPro" id="IPR020843">
    <property type="entry name" value="ER"/>
</dbReference>
<dbReference type="InterPro" id="IPR014188">
    <property type="entry name" value="Acrylyl-CoA_reductase_AcuI"/>
</dbReference>
<evidence type="ECO:0000313" key="3">
    <source>
        <dbReference type="Proteomes" id="UP000614714"/>
    </source>
</evidence>
<keyword evidence="3" id="KW-1185">Reference proteome</keyword>
<comment type="caution">
    <text evidence="2">The sequence shown here is derived from an EMBL/GenBank/DDBJ whole genome shotgun (WGS) entry which is preliminary data.</text>
</comment>
<dbReference type="InterPro" id="IPR013149">
    <property type="entry name" value="ADH-like_C"/>
</dbReference>
<dbReference type="Gene3D" id="3.40.50.720">
    <property type="entry name" value="NAD(P)-binding Rossmann-like Domain"/>
    <property type="match status" value="1"/>
</dbReference>
<dbReference type="PANTHER" id="PTHR43677:SF1">
    <property type="entry name" value="ACRYLYL-COA REDUCTASE ACUI-RELATED"/>
    <property type="match status" value="1"/>
</dbReference>
<dbReference type="InterPro" id="IPR013154">
    <property type="entry name" value="ADH-like_N"/>
</dbReference>
<dbReference type="SUPFAM" id="SSF51735">
    <property type="entry name" value="NAD(P)-binding Rossmann-fold domains"/>
    <property type="match status" value="1"/>
</dbReference>
<evidence type="ECO:0000313" key="2">
    <source>
        <dbReference type="EMBL" id="MBJ6752391.1"/>
    </source>
</evidence>
<feature type="domain" description="Enoyl reductase (ER)" evidence="1">
    <location>
        <begin position="15"/>
        <end position="330"/>
    </location>
</feature>
<organism evidence="2 3">
    <name type="scientific">Geomonas anaerohicana</name>
    <dbReference type="NCBI Taxonomy" id="2798583"/>
    <lineage>
        <taxon>Bacteria</taxon>
        <taxon>Pseudomonadati</taxon>
        <taxon>Thermodesulfobacteriota</taxon>
        <taxon>Desulfuromonadia</taxon>
        <taxon>Geobacterales</taxon>
        <taxon>Geobacteraceae</taxon>
        <taxon>Geomonas</taxon>
    </lineage>
</organism>